<dbReference type="GO" id="GO:1901137">
    <property type="term" value="P:carbohydrate derivative biosynthetic process"/>
    <property type="evidence" value="ECO:0007669"/>
    <property type="project" value="UniProtKB-ARBA"/>
</dbReference>
<accession>A0A7J5B4Y2</accession>
<dbReference type="Gene3D" id="3.40.50.2000">
    <property type="entry name" value="Glycogen Phosphorylase B"/>
    <property type="match status" value="2"/>
</dbReference>
<keyword evidence="7" id="KW-1185">Reference proteome</keyword>
<dbReference type="InterPro" id="IPR001296">
    <property type="entry name" value="Glyco_trans_1"/>
</dbReference>
<name>A0A7J5B4Y2_9MICO</name>
<dbReference type="Pfam" id="PF13439">
    <property type="entry name" value="Glyco_transf_4"/>
    <property type="match status" value="1"/>
</dbReference>
<keyword evidence="3 6" id="KW-0808">Transferase</keyword>
<evidence type="ECO:0000256" key="1">
    <source>
        <dbReference type="ARBA" id="ARBA00021292"/>
    </source>
</evidence>
<gene>
    <name evidence="6" type="ORF">F8O03_02200</name>
</gene>
<dbReference type="Pfam" id="PF00534">
    <property type="entry name" value="Glycos_transf_1"/>
    <property type="match status" value="1"/>
</dbReference>
<evidence type="ECO:0000256" key="2">
    <source>
        <dbReference type="ARBA" id="ARBA00022676"/>
    </source>
</evidence>
<dbReference type="Proteomes" id="UP000490386">
    <property type="component" value="Unassembled WGS sequence"/>
</dbReference>
<dbReference type="PANTHER" id="PTHR45947">
    <property type="entry name" value="SULFOQUINOVOSYL TRANSFERASE SQD2"/>
    <property type="match status" value="1"/>
</dbReference>
<comment type="caution">
    <text evidence="6">The sequence shown here is derived from an EMBL/GenBank/DDBJ whole genome shotgun (WGS) entry which is preliminary data.</text>
</comment>
<reference evidence="6 7" key="1">
    <citation type="submission" date="2019-09" db="EMBL/GenBank/DDBJ databases">
        <title>Phylogeny of genus Pseudoclavibacter and closely related genus.</title>
        <authorList>
            <person name="Li Y."/>
        </authorList>
    </citation>
    <scope>NUCLEOTIDE SEQUENCE [LARGE SCALE GENOMIC DNA]</scope>
    <source>
        <strain evidence="6 7">THG-MD12</strain>
    </source>
</reference>
<dbReference type="InterPro" id="IPR028098">
    <property type="entry name" value="Glyco_trans_4-like_N"/>
</dbReference>
<dbReference type="InterPro" id="IPR050194">
    <property type="entry name" value="Glycosyltransferase_grp1"/>
</dbReference>
<feature type="domain" description="Glycosyl transferase family 1" evidence="4">
    <location>
        <begin position="222"/>
        <end position="346"/>
    </location>
</feature>
<feature type="domain" description="Glycosyltransferase subfamily 4-like N-terminal" evidence="5">
    <location>
        <begin position="30"/>
        <end position="193"/>
    </location>
</feature>
<dbReference type="SUPFAM" id="SSF53756">
    <property type="entry name" value="UDP-Glycosyltransferase/glycogen phosphorylase"/>
    <property type="match status" value="1"/>
</dbReference>
<dbReference type="PANTHER" id="PTHR45947:SF3">
    <property type="entry name" value="SULFOQUINOVOSYL TRANSFERASE SQD2"/>
    <property type="match status" value="1"/>
</dbReference>
<evidence type="ECO:0000313" key="6">
    <source>
        <dbReference type="EMBL" id="KAB1639177.1"/>
    </source>
</evidence>
<sequence>MTKSRSAQVGGPAGPRPRVAIAHDYITQRGGAERVVLALHRAFPEAKVYTTLFEPATTFPEFGEVDIVASPLNRVAAFRRDHRKALPLLAAASSRIRIDADVVIASTTGWAHGFQTTGKKIAYCHSPARYLYLQEQYLGSAGHLSPAVLGVKALSPYLRRWDRCASATVDTYVSNSTVVRERVREIYGRESQLIFPPHSVDVSGPRSPRPELEEFVGLGGHLLLVSRLLPYKNVDKAIRAAAGLPLERLVIVGDGPERESLKASLPSNVRMVSGISDAELRWLYARSRALLAPSHEDFGLTVVEAAAWGKPSIALHSGGYLDTVDEGTTGRFFARPEVADIAAAIAASRFDVWDVQKIKAHARLFSEESFAQRLKGLVDRASQDAKSANDGLV</sequence>
<dbReference type="EMBL" id="WBJX01000001">
    <property type="protein sequence ID" value="KAB1639177.1"/>
    <property type="molecule type" value="Genomic_DNA"/>
</dbReference>
<protein>
    <recommendedName>
        <fullName evidence="1">D-inositol 3-phosphate glycosyltransferase</fullName>
    </recommendedName>
</protein>
<evidence type="ECO:0000313" key="7">
    <source>
        <dbReference type="Proteomes" id="UP000490386"/>
    </source>
</evidence>
<organism evidence="6 7">
    <name type="scientific">Pseudoclavibacter terrae</name>
    <dbReference type="NCBI Taxonomy" id="1530195"/>
    <lineage>
        <taxon>Bacteria</taxon>
        <taxon>Bacillati</taxon>
        <taxon>Actinomycetota</taxon>
        <taxon>Actinomycetes</taxon>
        <taxon>Micrococcales</taxon>
        <taxon>Microbacteriaceae</taxon>
        <taxon>Pseudoclavibacter</taxon>
    </lineage>
</organism>
<evidence type="ECO:0000259" key="5">
    <source>
        <dbReference type="Pfam" id="PF13439"/>
    </source>
</evidence>
<dbReference type="GO" id="GO:0016757">
    <property type="term" value="F:glycosyltransferase activity"/>
    <property type="evidence" value="ECO:0007669"/>
    <property type="project" value="UniProtKB-KW"/>
</dbReference>
<dbReference type="OrthoDB" id="9801573at2"/>
<proteinExistence type="predicted"/>
<keyword evidence="2" id="KW-0328">Glycosyltransferase</keyword>
<dbReference type="AlphaFoldDB" id="A0A7J5B4Y2"/>
<evidence type="ECO:0000256" key="3">
    <source>
        <dbReference type="ARBA" id="ARBA00022679"/>
    </source>
</evidence>
<evidence type="ECO:0000259" key="4">
    <source>
        <dbReference type="Pfam" id="PF00534"/>
    </source>
</evidence>